<feature type="compositionally biased region" description="Pro residues" evidence="1">
    <location>
        <begin position="231"/>
        <end position="249"/>
    </location>
</feature>
<feature type="region of interest" description="Disordered" evidence="1">
    <location>
        <begin position="59"/>
        <end position="102"/>
    </location>
</feature>
<feature type="region of interest" description="Disordered" evidence="1">
    <location>
        <begin position="225"/>
        <end position="251"/>
    </location>
</feature>
<dbReference type="InterPro" id="IPR011990">
    <property type="entry name" value="TPR-like_helical_dom_sf"/>
</dbReference>
<evidence type="ECO:0000313" key="2">
    <source>
        <dbReference type="EMBL" id="GLH67621.1"/>
    </source>
</evidence>
<reference evidence="2" key="1">
    <citation type="journal article" date="2023" name="Antonie Van Leeuwenhoek">
        <title>Mesoterricola silvestris gen. nov., sp. nov., Mesoterricola sediminis sp. nov., Geothrix oryzae sp. nov., Geothrix edaphica sp. nov., Geothrix rubra sp. nov., and Geothrix limicola sp. nov., six novel members of Acidobacteriota isolated from soils.</title>
        <authorList>
            <person name="Itoh H."/>
            <person name="Sugisawa Y."/>
            <person name="Mise K."/>
            <person name="Xu Z."/>
            <person name="Kuniyasu M."/>
            <person name="Ushijima N."/>
            <person name="Kawano K."/>
            <person name="Kobayashi E."/>
            <person name="Shiratori Y."/>
            <person name="Masuda Y."/>
            <person name="Senoo K."/>
        </authorList>
    </citation>
    <scope>NUCLEOTIDE SEQUENCE</scope>
    <source>
        <strain evidence="2">Red802</strain>
    </source>
</reference>
<proteinExistence type="predicted"/>
<dbReference type="PANTHER" id="PTHR48148">
    <property type="entry name" value="KERATINOCYTE PROLINE-RICH PROTEIN"/>
    <property type="match status" value="1"/>
</dbReference>
<evidence type="ECO:0000256" key="1">
    <source>
        <dbReference type="SAM" id="MobiDB-lite"/>
    </source>
</evidence>
<sequence>MTPDPYAPYLRQADELFARGEIVKAGQIWQAILKQQPTHTEARERLVALRERLLAEREAQAEAALPPPAPEPAPQPAPEPEPAPAPVPEPLPPATPVVSSEEPDRLVIQGCTLYDMGQVPDALQKWEQVLAIDPTHSLALGYANAARRELGLPPLQGSAPAAPVEEPARVVDEDVDKLLREAVQLYDMGLTEEAISKWEHVLTLEPQREEIRGYLRQARHELTLPGTQPAAPAPPPAPAPAPAPAPTPAPIQAVHPDAQALALKLRQADHLLTLQRHDEAAFTYRQALQLAPGHPEALAGLERCLHPQSPALDAQSRIAMVEEEPTLIIPDPGQVEPPASVTRTAGTPREGLSLPGRLREASSGLPWLQEPKVWAMAGGGVLVLAAGLYALHTYRQDQELKEAVKAARLAAVTPVLQQAQAPDLAETPAAILREGEAALETEPLRAYYRAQAVLAQNPGDAAAAQLLEKARAALPGGATGASLAEFQKHLQNGDLDAAAKVMDALLRAQPEDADLRARAARLYLATCGAHAALAKWDEAAEDLRRGRALFPSDKSWQARLHLLERLKTLPKSQQAAWLPLLG</sequence>
<dbReference type="PANTHER" id="PTHR48148:SF3">
    <property type="entry name" value="KERATINOCYTE PROLINE-RICH PROTEIN"/>
    <property type="match status" value="1"/>
</dbReference>
<dbReference type="InterPro" id="IPR019734">
    <property type="entry name" value="TPR_rpt"/>
</dbReference>
<dbReference type="Proteomes" id="UP001165044">
    <property type="component" value="Unassembled WGS sequence"/>
</dbReference>
<feature type="region of interest" description="Disordered" evidence="1">
    <location>
        <begin position="329"/>
        <end position="356"/>
    </location>
</feature>
<dbReference type="EMBL" id="BSDC01000002">
    <property type="protein sequence ID" value="GLH67621.1"/>
    <property type="molecule type" value="Genomic_DNA"/>
</dbReference>
<feature type="compositionally biased region" description="Pro residues" evidence="1">
    <location>
        <begin position="65"/>
        <end position="95"/>
    </location>
</feature>
<protein>
    <recommendedName>
        <fullName evidence="4">Tetratricopeptide repeat protein</fullName>
    </recommendedName>
</protein>
<evidence type="ECO:0000313" key="3">
    <source>
        <dbReference type="Proteomes" id="UP001165044"/>
    </source>
</evidence>
<keyword evidence="3" id="KW-1185">Reference proteome</keyword>
<organism evidence="2 3">
    <name type="scientific">Geothrix edaphica</name>
    <dbReference type="NCBI Taxonomy" id="2927976"/>
    <lineage>
        <taxon>Bacteria</taxon>
        <taxon>Pseudomonadati</taxon>
        <taxon>Acidobacteriota</taxon>
        <taxon>Holophagae</taxon>
        <taxon>Holophagales</taxon>
        <taxon>Holophagaceae</taxon>
        <taxon>Geothrix</taxon>
    </lineage>
</organism>
<dbReference type="SMART" id="SM00028">
    <property type="entry name" value="TPR"/>
    <property type="match status" value="5"/>
</dbReference>
<dbReference type="RefSeq" id="WP_285608857.1">
    <property type="nucleotide sequence ID" value="NZ_BSDC01000002.1"/>
</dbReference>
<comment type="caution">
    <text evidence="2">The sequence shown here is derived from an EMBL/GenBank/DDBJ whole genome shotgun (WGS) entry which is preliminary data.</text>
</comment>
<gene>
    <name evidence="2" type="ORF">GETHED_19850</name>
</gene>
<evidence type="ECO:0008006" key="4">
    <source>
        <dbReference type="Google" id="ProtNLM"/>
    </source>
</evidence>
<dbReference type="Gene3D" id="1.25.40.10">
    <property type="entry name" value="Tetratricopeptide repeat domain"/>
    <property type="match status" value="3"/>
</dbReference>
<accession>A0ABQ5PZ07</accession>
<dbReference type="SUPFAM" id="SSF48452">
    <property type="entry name" value="TPR-like"/>
    <property type="match status" value="1"/>
</dbReference>
<name>A0ABQ5PZ07_9BACT</name>